<comment type="caution">
    <text evidence="10">The sequence shown here is derived from an EMBL/GenBank/DDBJ whole genome shotgun (WGS) entry which is preliminary data.</text>
</comment>
<gene>
    <name evidence="10" type="ORF">ACFSKL_08645</name>
</gene>
<accession>A0ABW4VM44</accession>
<dbReference type="Pfam" id="PF05222">
    <property type="entry name" value="AlaDh_PNT_N"/>
    <property type="match status" value="1"/>
</dbReference>
<proteinExistence type="predicted"/>
<organism evidence="10 11">
    <name type="scientific">Belliella marina</name>
    <dbReference type="NCBI Taxonomy" id="1644146"/>
    <lineage>
        <taxon>Bacteria</taxon>
        <taxon>Pseudomonadati</taxon>
        <taxon>Bacteroidota</taxon>
        <taxon>Cytophagia</taxon>
        <taxon>Cytophagales</taxon>
        <taxon>Cyclobacteriaceae</taxon>
        <taxon>Belliella</taxon>
    </lineage>
</organism>
<evidence type="ECO:0000256" key="1">
    <source>
        <dbReference type="ARBA" id="ARBA00003943"/>
    </source>
</evidence>
<keyword evidence="3" id="KW-0547">Nucleotide-binding</keyword>
<dbReference type="SUPFAM" id="SSF52283">
    <property type="entry name" value="Formate/glycerate dehydrogenase catalytic domain-like"/>
    <property type="match status" value="1"/>
</dbReference>
<dbReference type="InterPro" id="IPR036291">
    <property type="entry name" value="NAD(P)-bd_dom_sf"/>
</dbReference>
<evidence type="ECO:0000256" key="2">
    <source>
        <dbReference type="ARBA" id="ARBA00012943"/>
    </source>
</evidence>
<dbReference type="RefSeq" id="WP_376885387.1">
    <property type="nucleotide sequence ID" value="NZ_JBHUHR010000022.1"/>
</dbReference>
<sequence>MIIGILKEPNEEARVALLPEAVKTLLSWGAQVYVESDAGLSAFADNASYIAVGASIKPREEVLASVDMICGIQPISQEEILKMKPESVLLGQMGALFNPELTKFLVKEKRTAFSMELVPRTTRAQSMDVLSSMATVTGYKAVLLAASSLPRFFPMFMTAAGSITPAKVLILGAGVAGLQAIATAKRLGGSVSAFDVRQAAKEEVLSLGAKFVDVEGAKEDKAAGGYAVEQTAEFIQKQKDTIHEYAAKSDVIITTAQIPGRKAPLLVEERTVLAMKPGSVIVDLAASSGGNCALTQADQTVEINGVKIIGVGNIASELPQDASKMYGKNYLNFLKLIIKDGEINLNFEDDIVKGTCVCHAGEAVNSRISEMLTQ</sequence>
<dbReference type="NCBIfam" id="NF006942">
    <property type="entry name" value="PRK09424.1"/>
    <property type="match status" value="1"/>
</dbReference>
<dbReference type="PANTHER" id="PTHR10160">
    <property type="entry name" value="NAD(P) TRANSHYDROGENASE"/>
    <property type="match status" value="1"/>
</dbReference>
<dbReference type="Proteomes" id="UP001597361">
    <property type="component" value="Unassembled WGS sequence"/>
</dbReference>
<evidence type="ECO:0000259" key="9">
    <source>
        <dbReference type="SMART" id="SM01003"/>
    </source>
</evidence>
<evidence type="ECO:0000313" key="10">
    <source>
        <dbReference type="EMBL" id="MFD2034855.1"/>
    </source>
</evidence>
<reference evidence="11" key="1">
    <citation type="journal article" date="2019" name="Int. J. Syst. Evol. Microbiol.">
        <title>The Global Catalogue of Microorganisms (GCM) 10K type strain sequencing project: providing services to taxonomists for standard genome sequencing and annotation.</title>
        <authorList>
            <consortium name="The Broad Institute Genomics Platform"/>
            <consortium name="The Broad Institute Genome Sequencing Center for Infectious Disease"/>
            <person name="Wu L."/>
            <person name="Ma J."/>
        </authorList>
    </citation>
    <scope>NUCLEOTIDE SEQUENCE [LARGE SCALE GENOMIC DNA]</scope>
    <source>
        <strain evidence="11">CGMCC 1.15180</strain>
    </source>
</reference>
<dbReference type="InterPro" id="IPR007886">
    <property type="entry name" value="AlaDH/PNT_N"/>
</dbReference>
<feature type="domain" description="Alanine dehydrogenase/pyridine nucleotide transhydrogenase NAD(H)-binding" evidence="8">
    <location>
        <begin position="146"/>
        <end position="310"/>
    </location>
</feature>
<keyword evidence="5" id="KW-1278">Translocase</keyword>
<protein>
    <recommendedName>
        <fullName evidence="2">proton-translocating NAD(P)(+) transhydrogenase</fullName>
        <ecNumber evidence="2">7.1.1.1</ecNumber>
    </recommendedName>
</protein>
<dbReference type="SMART" id="SM01002">
    <property type="entry name" value="AlaDh_PNT_C"/>
    <property type="match status" value="1"/>
</dbReference>
<feature type="domain" description="Alanine dehydrogenase/pyridine nucleotide transhydrogenase N-terminal" evidence="9">
    <location>
        <begin position="4"/>
        <end position="137"/>
    </location>
</feature>
<dbReference type="EMBL" id="JBHUHR010000022">
    <property type="protein sequence ID" value="MFD2034855.1"/>
    <property type="molecule type" value="Genomic_DNA"/>
</dbReference>
<dbReference type="CDD" id="cd05304">
    <property type="entry name" value="Rubrum_tdh"/>
    <property type="match status" value="1"/>
</dbReference>
<comment type="catalytic activity">
    <reaction evidence="7">
        <text>NAD(+) + NADPH + H(+)(in) = NADH + NADP(+) + H(+)(out)</text>
        <dbReference type="Rhea" id="RHEA:47992"/>
        <dbReference type="ChEBI" id="CHEBI:15378"/>
        <dbReference type="ChEBI" id="CHEBI:57540"/>
        <dbReference type="ChEBI" id="CHEBI:57783"/>
        <dbReference type="ChEBI" id="CHEBI:57945"/>
        <dbReference type="ChEBI" id="CHEBI:58349"/>
        <dbReference type="EC" id="7.1.1.1"/>
    </reaction>
</comment>
<keyword evidence="4" id="KW-0521">NADP</keyword>
<keyword evidence="6" id="KW-0520">NAD</keyword>
<evidence type="ECO:0000313" key="11">
    <source>
        <dbReference type="Proteomes" id="UP001597361"/>
    </source>
</evidence>
<dbReference type="Gene3D" id="3.40.50.720">
    <property type="entry name" value="NAD(P)-binding Rossmann-like Domain"/>
    <property type="match status" value="2"/>
</dbReference>
<evidence type="ECO:0000256" key="7">
    <source>
        <dbReference type="ARBA" id="ARBA00048202"/>
    </source>
</evidence>
<dbReference type="Pfam" id="PF01262">
    <property type="entry name" value="AlaDh_PNT_C"/>
    <property type="match status" value="1"/>
</dbReference>
<keyword evidence="11" id="KW-1185">Reference proteome</keyword>
<evidence type="ECO:0000256" key="6">
    <source>
        <dbReference type="ARBA" id="ARBA00023027"/>
    </source>
</evidence>
<comment type="function">
    <text evidence="1">The transhydrogenation between NADH and NADP is coupled to respiration and ATP hydrolysis and functions as a proton pump across the membrane.</text>
</comment>
<dbReference type="InterPro" id="IPR007698">
    <property type="entry name" value="AlaDH/PNT_NAD(H)-bd"/>
</dbReference>
<evidence type="ECO:0000256" key="4">
    <source>
        <dbReference type="ARBA" id="ARBA00022857"/>
    </source>
</evidence>
<name>A0ABW4VM44_9BACT</name>
<dbReference type="PANTHER" id="PTHR10160:SF19">
    <property type="entry name" value="PROTON-TRANSLOCATING NAD(P)(+) TRANSHYDROGENASE"/>
    <property type="match status" value="1"/>
</dbReference>
<evidence type="ECO:0000259" key="8">
    <source>
        <dbReference type="SMART" id="SM01002"/>
    </source>
</evidence>
<dbReference type="SMART" id="SM01003">
    <property type="entry name" value="AlaDh_PNT_N"/>
    <property type="match status" value="1"/>
</dbReference>
<evidence type="ECO:0000256" key="5">
    <source>
        <dbReference type="ARBA" id="ARBA00022967"/>
    </source>
</evidence>
<dbReference type="EC" id="7.1.1.1" evidence="2"/>
<evidence type="ECO:0000256" key="3">
    <source>
        <dbReference type="ARBA" id="ARBA00022741"/>
    </source>
</evidence>
<dbReference type="SUPFAM" id="SSF51735">
    <property type="entry name" value="NAD(P)-binding Rossmann-fold domains"/>
    <property type="match status" value="1"/>
</dbReference>